<feature type="domain" description="ATP-grasp" evidence="5">
    <location>
        <begin position="297"/>
        <end position="535"/>
    </location>
</feature>
<accession>A0A553HMQ1</accession>
<gene>
    <name evidence="6" type="ORF">FHL15_009933</name>
</gene>
<evidence type="ECO:0000259" key="5">
    <source>
        <dbReference type="PROSITE" id="PS50975"/>
    </source>
</evidence>
<dbReference type="InterPro" id="IPR052032">
    <property type="entry name" value="ATP-dep_AA_Ligase"/>
</dbReference>
<dbReference type="Proteomes" id="UP000319160">
    <property type="component" value="Unassembled WGS sequence"/>
</dbReference>
<dbReference type="STRING" id="2512241.A0A553HMQ1"/>
<dbReference type="Gene3D" id="3.40.50.20">
    <property type="match status" value="1"/>
</dbReference>
<dbReference type="PANTHER" id="PTHR43585">
    <property type="entry name" value="FUMIPYRROLE BIOSYNTHESIS PROTEIN C"/>
    <property type="match status" value="1"/>
</dbReference>
<protein>
    <recommendedName>
        <fullName evidence="5">ATP-grasp domain-containing protein</fullName>
    </recommendedName>
</protein>
<dbReference type="InterPro" id="IPR011761">
    <property type="entry name" value="ATP-grasp"/>
</dbReference>
<dbReference type="Pfam" id="PF18130">
    <property type="entry name" value="ATPgrasp_N"/>
    <property type="match status" value="1"/>
</dbReference>
<dbReference type="Pfam" id="PF13535">
    <property type="entry name" value="ATP-grasp_4"/>
    <property type="match status" value="1"/>
</dbReference>
<evidence type="ECO:0000256" key="3">
    <source>
        <dbReference type="ARBA" id="ARBA00022840"/>
    </source>
</evidence>
<dbReference type="Gene3D" id="3.30.470.20">
    <property type="entry name" value="ATP-grasp fold, B domain"/>
    <property type="match status" value="1"/>
</dbReference>
<dbReference type="InterPro" id="IPR041472">
    <property type="entry name" value="BL00235/CARNS1_N"/>
</dbReference>
<dbReference type="PROSITE" id="PS50975">
    <property type="entry name" value="ATP_GRASP"/>
    <property type="match status" value="1"/>
</dbReference>
<dbReference type="SUPFAM" id="SSF56059">
    <property type="entry name" value="Glutathione synthetase ATP-binding domain-like"/>
    <property type="match status" value="1"/>
</dbReference>
<evidence type="ECO:0000256" key="1">
    <source>
        <dbReference type="ARBA" id="ARBA00022598"/>
    </source>
</evidence>
<name>A0A553HMQ1_9PEZI</name>
<dbReference type="PANTHER" id="PTHR43585:SF2">
    <property type="entry name" value="ATP-GRASP ENZYME FSQD"/>
    <property type="match status" value="1"/>
</dbReference>
<comment type="caution">
    <text evidence="6">The sequence shown here is derived from an EMBL/GenBank/DDBJ whole genome shotgun (WGS) entry which is preliminary data.</text>
</comment>
<keyword evidence="7" id="KW-1185">Reference proteome</keyword>
<evidence type="ECO:0000256" key="4">
    <source>
        <dbReference type="PROSITE-ProRule" id="PRU00409"/>
    </source>
</evidence>
<organism evidence="6 7">
    <name type="scientific">Xylaria flabelliformis</name>
    <dbReference type="NCBI Taxonomy" id="2512241"/>
    <lineage>
        <taxon>Eukaryota</taxon>
        <taxon>Fungi</taxon>
        <taxon>Dikarya</taxon>
        <taxon>Ascomycota</taxon>
        <taxon>Pezizomycotina</taxon>
        <taxon>Sordariomycetes</taxon>
        <taxon>Xylariomycetidae</taxon>
        <taxon>Xylariales</taxon>
        <taxon>Xylariaceae</taxon>
        <taxon>Xylaria</taxon>
    </lineage>
</organism>
<dbReference type="EMBL" id="VFLP01000071">
    <property type="protein sequence ID" value="TRX89235.1"/>
    <property type="molecule type" value="Genomic_DNA"/>
</dbReference>
<keyword evidence="1" id="KW-0436">Ligase</keyword>
<dbReference type="GO" id="GO:0005524">
    <property type="term" value="F:ATP binding"/>
    <property type="evidence" value="ECO:0007669"/>
    <property type="project" value="UniProtKB-UniRule"/>
</dbReference>
<dbReference type="GO" id="GO:0046872">
    <property type="term" value="F:metal ion binding"/>
    <property type="evidence" value="ECO:0007669"/>
    <property type="project" value="InterPro"/>
</dbReference>
<keyword evidence="3 4" id="KW-0067">ATP-binding</keyword>
<dbReference type="AlphaFoldDB" id="A0A553HMQ1"/>
<dbReference type="GO" id="GO:0016874">
    <property type="term" value="F:ligase activity"/>
    <property type="evidence" value="ECO:0007669"/>
    <property type="project" value="UniProtKB-KW"/>
</dbReference>
<keyword evidence="2 4" id="KW-0547">Nucleotide-binding</keyword>
<reference evidence="7" key="1">
    <citation type="submission" date="2019-06" db="EMBL/GenBank/DDBJ databases">
        <title>Draft genome sequence of the griseofulvin-producing fungus Xylaria cubensis strain G536.</title>
        <authorList>
            <person name="Mead M.E."/>
            <person name="Raja H.A."/>
            <person name="Steenwyk J.L."/>
            <person name="Knowles S.L."/>
            <person name="Oberlies N.H."/>
            <person name="Rokas A."/>
        </authorList>
    </citation>
    <scope>NUCLEOTIDE SEQUENCE [LARGE SCALE GENOMIC DNA]</scope>
    <source>
        <strain evidence="7">G536</strain>
    </source>
</reference>
<evidence type="ECO:0000256" key="2">
    <source>
        <dbReference type="ARBA" id="ARBA00022741"/>
    </source>
</evidence>
<evidence type="ECO:0000313" key="7">
    <source>
        <dbReference type="Proteomes" id="UP000319160"/>
    </source>
</evidence>
<dbReference type="OrthoDB" id="434648at2759"/>
<evidence type="ECO:0000313" key="6">
    <source>
        <dbReference type="EMBL" id="TRX89235.1"/>
    </source>
</evidence>
<proteinExistence type="predicted"/>
<sequence length="643" mass="71963">MQQCEHSLVLPSGAYCCRYHLNTSFPDPNGIRIVDLILSLEGTVTSHNPLILDTGAPLSAFLERSVKYALQESRDEVAIKLLVPSCSGYVIRRDMAEFRLYGCQFVREVETFISPGQFVEAPILHHEIKTGESPALGLLIHAAIGAISAHDLSEGGLMNSAEALEEEIQNRLSLEWFSTKPIARKRLALVKPRQDYLFFVTVKDLGIDLIVLDDPGSWIEDESGPYASLRSSFTPFDTNPDSGFCDRLRDAAQQAQVDGILARSDIYFHKIAEVCRNLGLPTASPEAFWIGTDKHAQRKLINSEVKALRVSGVQELRRMLESGAALLPDFPLIVKPTTGSRSQGVSKASNKEDLFRAVEKIQGRILGYEGSKAITADALIEPYVKGPEIDANLVMLDGEVLFSEISDDFPSSADREDSTMERDDFQESMFVYPTKLPPNEQEALRTSLYQAVSRMGFTSGIFHVEARVINSRMQYKIDENDIYKTELEDLASPPAEPPSVFLIEVNARPPAYLGLMTCAYTYGVDYHALWVLNAVGDRDRFKALCRPFRRGPQFTSALVIIQPEKGGTLMSDDPAKALRLTRPDLMDCIPLHREVFKRGDLIPDPRGPWMAYVSSLMVISRTGRKDLLHQVREIRREWKHDIV</sequence>